<dbReference type="Proteomes" id="UP000005307">
    <property type="component" value="Chromosome"/>
</dbReference>
<accession>M9R729</accession>
<protein>
    <submittedName>
        <fullName evidence="3">Putative DSBA oxidoreductase</fullName>
    </submittedName>
</protein>
<evidence type="ECO:0000313" key="3">
    <source>
        <dbReference type="EMBL" id="AGI68444.1"/>
    </source>
</evidence>
<dbReference type="PROSITE" id="PS51352">
    <property type="entry name" value="THIOREDOXIN_2"/>
    <property type="match status" value="1"/>
</dbReference>
<reference evidence="3 4" key="1">
    <citation type="journal article" date="2013" name="PLoS ONE">
        <title>Poles Apart: Arctic and Antarctic Octadecabacter strains Share High Genome Plasticity and a New Type of Xanthorhodopsin.</title>
        <authorList>
            <person name="Vollmers J."/>
            <person name="Voget S."/>
            <person name="Dietrich S."/>
            <person name="Gollnow K."/>
            <person name="Smits M."/>
            <person name="Meyer K."/>
            <person name="Brinkhoff T."/>
            <person name="Simon M."/>
            <person name="Daniel R."/>
        </authorList>
    </citation>
    <scope>NUCLEOTIDE SEQUENCE [LARGE SCALE GENOMIC DNA]</scope>
    <source>
        <strain evidence="3 4">307</strain>
    </source>
</reference>
<dbReference type="SUPFAM" id="SSF52833">
    <property type="entry name" value="Thioredoxin-like"/>
    <property type="match status" value="1"/>
</dbReference>
<dbReference type="PANTHER" id="PTHR35272:SF3">
    <property type="entry name" value="THIOL:DISULFIDE INTERCHANGE PROTEIN DSBC"/>
    <property type="match status" value="1"/>
</dbReference>
<dbReference type="InterPro" id="IPR013766">
    <property type="entry name" value="Thioredoxin_domain"/>
</dbReference>
<evidence type="ECO:0000259" key="2">
    <source>
        <dbReference type="PROSITE" id="PS51352"/>
    </source>
</evidence>
<name>M9R729_9RHOB</name>
<sequence>MTQHSMRPARRIGFRAALPLGSVRKTCFLLVNDLSGVSPMRLTSTIAALLLTTTSVFAQNDAPDADMTDAQRNTFRAEVRAYLLENPEVLMEAIAVLENRQEQAEATRDETLAQVNMNALLNDGFSFVGGNPDGDITIVEFIDYRCGFCRRAHPEVAELVTSDGNIRIITKEFPILGEQSMLASQFAIATKTVAGDAAYKLISDALIALNSDVTPASLGSLAAAFDLDADAIFAEMESDATQTVLANNRALGDQMQITGTPTFVFGDQLVRGYINLAQMRQIIEQERDDS</sequence>
<dbReference type="eggNOG" id="COG1651">
    <property type="taxonomic scope" value="Bacteria"/>
</dbReference>
<feature type="domain" description="Thioredoxin" evidence="2">
    <location>
        <begin position="56"/>
        <end position="288"/>
    </location>
</feature>
<dbReference type="STRING" id="391626.OAN307_c28770"/>
<comment type="function">
    <text evidence="1">May be required for disulfide bond formation in some proteins.</text>
</comment>
<dbReference type="HOGENOM" id="CLU_000288_47_4_5"/>
<gene>
    <name evidence="3" type="ORF">OAN307_c28770</name>
</gene>
<keyword evidence="4" id="KW-1185">Reference proteome</keyword>
<dbReference type="AlphaFoldDB" id="M9R729"/>
<dbReference type="Gene3D" id="3.40.30.10">
    <property type="entry name" value="Glutaredoxin"/>
    <property type="match status" value="1"/>
</dbReference>
<dbReference type="InterPro" id="IPR036249">
    <property type="entry name" value="Thioredoxin-like_sf"/>
</dbReference>
<dbReference type="Pfam" id="PF18312">
    <property type="entry name" value="ScsC_N"/>
    <property type="match status" value="1"/>
</dbReference>
<dbReference type="KEGG" id="oat:OAN307_c28770"/>
<dbReference type="CDD" id="cd03023">
    <property type="entry name" value="DsbA_Com1_like"/>
    <property type="match status" value="1"/>
</dbReference>
<dbReference type="PANTHER" id="PTHR35272">
    <property type="entry name" value="THIOL:DISULFIDE INTERCHANGE PROTEIN DSBC-RELATED"/>
    <property type="match status" value="1"/>
</dbReference>
<evidence type="ECO:0000313" key="4">
    <source>
        <dbReference type="Proteomes" id="UP000005307"/>
    </source>
</evidence>
<dbReference type="Pfam" id="PF13462">
    <property type="entry name" value="Thioredoxin_4"/>
    <property type="match status" value="1"/>
</dbReference>
<dbReference type="InterPro" id="IPR041205">
    <property type="entry name" value="ScsC_N"/>
</dbReference>
<organism evidence="3 4">
    <name type="scientific">Octadecabacter antarcticus 307</name>
    <dbReference type="NCBI Taxonomy" id="391626"/>
    <lineage>
        <taxon>Bacteria</taxon>
        <taxon>Pseudomonadati</taxon>
        <taxon>Pseudomonadota</taxon>
        <taxon>Alphaproteobacteria</taxon>
        <taxon>Rhodobacterales</taxon>
        <taxon>Roseobacteraceae</taxon>
        <taxon>Octadecabacter</taxon>
    </lineage>
</organism>
<proteinExistence type="predicted"/>
<evidence type="ECO:0000256" key="1">
    <source>
        <dbReference type="ARBA" id="ARBA00003565"/>
    </source>
</evidence>
<dbReference type="EMBL" id="CP003740">
    <property type="protein sequence ID" value="AGI68444.1"/>
    <property type="molecule type" value="Genomic_DNA"/>
</dbReference>
<dbReference type="InterPro" id="IPR051470">
    <property type="entry name" value="Thiol:disulfide_interchange"/>
</dbReference>
<dbReference type="InterPro" id="IPR012336">
    <property type="entry name" value="Thioredoxin-like_fold"/>
</dbReference>